<feature type="non-terminal residue" evidence="1">
    <location>
        <position position="52"/>
    </location>
</feature>
<accession>X0TRL9</accession>
<sequence>MPATTPSVPFTFLDHWRPTTVAAVVVGKNIRLSPADLSAATGWESKPEGFCR</sequence>
<dbReference type="EMBL" id="BARS01001950">
    <property type="protein sequence ID" value="GAF78780.1"/>
    <property type="molecule type" value="Genomic_DNA"/>
</dbReference>
<reference evidence="1" key="1">
    <citation type="journal article" date="2014" name="Front. Microbiol.">
        <title>High frequency of phylogenetically diverse reductive dehalogenase-homologous genes in deep subseafloor sedimentary metagenomes.</title>
        <authorList>
            <person name="Kawai M."/>
            <person name="Futagami T."/>
            <person name="Toyoda A."/>
            <person name="Takaki Y."/>
            <person name="Nishi S."/>
            <person name="Hori S."/>
            <person name="Arai W."/>
            <person name="Tsubouchi T."/>
            <person name="Morono Y."/>
            <person name="Uchiyama I."/>
            <person name="Ito T."/>
            <person name="Fujiyama A."/>
            <person name="Inagaki F."/>
            <person name="Takami H."/>
        </authorList>
    </citation>
    <scope>NUCLEOTIDE SEQUENCE</scope>
    <source>
        <strain evidence="1">Expedition CK06-06</strain>
    </source>
</reference>
<organism evidence="1">
    <name type="scientific">marine sediment metagenome</name>
    <dbReference type="NCBI Taxonomy" id="412755"/>
    <lineage>
        <taxon>unclassified sequences</taxon>
        <taxon>metagenomes</taxon>
        <taxon>ecological metagenomes</taxon>
    </lineage>
</organism>
<comment type="caution">
    <text evidence="1">The sequence shown here is derived from an EMBL/GenBank/DDBJ whole genome shotgun (WGS) entry which is preliminary data.</text>
</comment>
<gene>
    <name evidence="1" type="ORF">S01H1_03602</name>
</gene>
<evidence type="ECO:0000313" key="1">
    <source>
        <dbReference type="EMBL" id="GAF78780.1"/>
    </source>
</evidence>
<dbReference type="AlphaFoldDB" id="X0TRL9"/>
<name>X0TRL9_9ZZZZ</name>
<protein>
    <submittedName>
        <fullName evidence="1">Uncharacterized protein</fullName>
    </submittedName>
</protein>
<proteinExistence type="predicted"/>